<proteinExistence type="predicted"/>
<sequence>MFKENIIQLLAVLHEIAPSRVGSLPEYFMAGNPRYTITLNMALREHFGQRIKFLQNGLRRSLLDSRYSSFRSSPHPSDMTARKTFGRARIRFSIKINFQRQTCSSLHSSYRLSGHIFYYTSACDLLLRYKASHQTFPNRSIPRYDFPLYHAKDSPVAHSFRHRKLDHGFTCSLTNGIQYWTVPHTGTYEIKTVGAAGEYDTHGSAARGRGAYMRGEFELNKGDVLKILVGQEGGINSASHSSGGGGGTFVATSSNTPVIIAGGGGGIESLQARLTRCDANTDNSVTSGNSWGGGAKMKRGRRILENIASDVKHVLREDGGTGGGGFYSNGRSSKHFGGAYGDGGEGGRGFVQGGAGGRARLYNVVGGFGGGGGAYGAGGGAGGGGGYSGGASGDTNQGSCGGGGGSFNTKLKLEDCDTVSEAICNSKTCCSVSCGARWQDVHIAAKSAIKTRPSPTIHTDCKASKQSGSHMHYCWTEASKDRSLKSKIRGSQTISFLFQTQYRVTGQ</sequence>
<dbReference type="Proteomes" id="UP001152795">
    <property type="component" value="Unassembled WGS sequence"/>
</dbReference>
<feature type="non-terminal residue" evidence="1">
    <location>
        <position position="507"/>
    </location>
</feature>
<name>A0A7D9DFX5_PARCT</name>
<comment type="caution">
    <text evidence="1">The sequence shown here is derived from an EMBL/GenBank/DDBJ whole genome shotgun (WGS) entry which is preliminary data.</text>
</comment>
<organism evidence="1 2">
    <name type="scientific">Paramuricea clavata</name>
    <name type="common">Red gorgonian</name>
    <name type="synonym">Violescent sea-whip</name>
    <dbReference type="NCBI Taxonomy" id="317549"/>
    <lineage>
        <taxon>Eukaryota</taxon>
        <taxon>Metazoa</taxon>
        <taxon>Cnidaria</taxon>
        <taxon>Anthozoa</taxon>
        <taxon>Octocorallia</taxon>
        <taxon>Malacalcyonacea</taxon>
        <taxon>Plexauridae</taxon>
        <taxon>Paramuricea</taxon>
    </lineage>
</organism>
<gene>
    <name evidence="1" type="ORF">PACLA_8A023440</name>
</gene>
<reference evidence="1" key="1">
    <citation type="submission" date="2020-04" db="EMBL/GenBank/DDBJ databases">
        <authorList>
            <person name="Alioto T."/>
            <person name="Alioto T."/>
            <person name="Gomez Garrido J."/>
        </authorList>
    </citation>
    <scope>NUCLEOTIDE SEQUENCE</scope>
    <source>
        <strain evidence="1">A484AB</strain>
    </source>
</reference>
<evidence type="ECO:0000313" key="2">
    <source>
        <dbReference type="Proteomes" id="UP001152795"/>
    </source>
</evidence>
<protein>
    <submittedName>
        <fullName evidence="1">Uncharacterized protein</fullName>
    </submittedName>
</protein>
<dbReference type="AlphaFoldDB" id="A0A7D9DFX5"/>
<accession>A0A7D9DFX5</accession>
<dbReference type="EMBL" id="CACRXK020000666">
    <property type="protein sequence ID" value="CAB3983862.1"/>
    <property type="molecule type" value="Genomic_DNA"/>
</dbReference>
<dbReference type="PANTHER" id="PTHR31535">
    <property type="match status" value="1"/>
</dbReference>
<dbReference type="OrthoDB" id="5982253at2759"/>
<keyword evidence="2" id="KW-1185">Reference proteome</keyword>
<dbReference type="PANTHER" id="PTHR31535:SF3">
    <property type="entry name" value="REGULATORY PROTEIN ZESTE"/>
    <property type="match status" value="1"/>
</dbReference>
<evidence type="ECO:0000313" key="1">
    <source>
        <dbReference type="EMBL" id="CAB3983862.1"/>
    </source>
</evidence>